<name>A0A2P5CVS9_PARAD</name>
<dbReference type="SMART" id="SM00184">
    <property type="entry name" value="RING"/>
    <property type="match status" value="1"/>
</dbReference>
<keyword evidence="3" id="KW-0479">Metal-binding</keyword>
<dbReference type="Gene3D" id="3.30.40.10">
    <property type="entry name" value="Zinc/RING finger domain, C3HC4 (zinc finger)"/>
    <property type="match status" value="1"/>
</dbReference>
<dbReference type="Pfam" id="PF13639">
    <property type="entry name" value="zf-RING_2"/>
    <property type="match status" value="1"/>
</dbReference>
<evidence type="ECO:0000259" key="8">
    <source>
        <dbReference type="PROSITE" id="PS50089"/>
    </source>
</evidence>
<dbReference type="InterPro" id="IPR013083">
    <property type="entry name" value="Znf_RING/FYVE/PHD"/>
</dbReference>
<dbReference type="GO" id="GO:0008270">
    <property type="term" value="F:zinc ion binding"/>
    <property type="evidence" value="ECO:0007669"/>
    <property type="project" value="UniProtKB-KW"/>
</dbReference>
<feature type="region of interest" description="Disordered" evidence="7">
    <location>
        <begin position="170"/>
        <end position="204"/>
    </location>
</feature>
<feature type="compositionally biased region" description="Acidic residues" evidence="7">
    <location>
        <begin position="173"/>
        <end position="196"/>
    </location>
</feature>
<dbReference type="PROSITE" id="PS50089">
    <property type="entry name" value="ZF_RING_2"/>
    <property type="match status" value="1"/>
</dbReference>
<dbReference type="AlphaFoldDB" id="A0A2P5CVS9"/>
<dbReference type="EMBL" id="JXTB01000090">
    <property type="protein sequence ID" value="PON65159.1"/>
    <property type="molecule type" value="Genomic_DNA"/>
</dbReference>
<dbReference type="SUPFAM" id="SSF57850">
    <property type="entry name" value="RING/U-box"/>
    <property type="match status" value="1"/>
</dbReference>
<accession>A0A2P5CVS9</accession>
<protein>
    <recommendedName>
        <fullName evidence="2">RING-type E3 ubiquitin transferase</fullName>
        <ecNumber evidence="2">2.3.2.27</ecNumber>
    </recommendedName>
</protein>
<evidence type="ECO:0000256" key="1">
    <source>
        <dbReference type="ARBA" id="ARBA00000900"/>
    </source>
</evidence>
<feature type="domain" description="RING-type" evidence="8">
    <location>
        <begin position="244"/>
        <end position="284"/>
    </location>
</feature>
<proteinExistence type="predicted"/>
<dbReference type="Proteomes" id="UP000237105">
    <property type="component" value="Unassembled WGS sequence"/>
</dbReference>
<evidence type="ECO:0000313" key="9">
    <source>
        <dbReference type="EMBL" id="PON65159.1"/>
    </source>
</evidence>
<keyword evidence="5" id="KW-0862">Zinc</keyword>
<organism evidence="9 10">
    <name type="scientific">Parasponia andersonii</name>
    <name type="common">Sponia andersonii</name>
    <dbReference type="NCBI Taxonomy" id="3476"/>
    <lineage>
        <taxon>Eukaryota</taxon>
        <taxon>Viridiplantae</taxon>
        <taxon>Streptophyta</taxon>
        <taxon>Embryophyta</taxon>
        <taxon>Tracheophyta</taxon>
        <taxon>Spermatophyta</taxon>
        <taxon>Magnoliopsida</taxon>
        <taxon>eudicotyledons</taxon>
        <taxon>Gunneridae</taxon>
        <taxon>Pentapetalae</taxon>
        <taxon>rosids</taxon>
        <taxon>fabids</taxon>
        <taxon>Rosales</taxon>
        <taxon>Cannabaceae</taxon>
        <taxon>Parasponia</taxon>
    </lineage>
</organism>
<comment type="catalytic activity">
    <reaction evidence="1">
        <text>S-ubiquitinyl-[E2 ubiquitin-conjugating enzyme]-L-cysteine + [acceptor protein]-L-lysine = [E2 ubiquitin-conjugating enzyme]-L-cysteine + N(6)-ubiquitinyl-[acceptor protein]-L-lysine.</text>
        <dbReference type="EC" id="2.3.2.27"/>
    </reaction>
</comment>
<evidence type="ECO:0000256" key="3">
    <source>
        <dbReference type="ARBA" id="ARBA00022723"/>
    </source>
</evidence>
<keyword evidence="10" id="KW-1185">Reference proteome</keyword>
<reference evidence="10" key="1">
    <citation type="submission" date="2016-06" db="EMBL/GenBank/DDBJ databases">
        <title>Parallel loss of symbiosis genes in relatives of nitrogen-fixing non-legume Parasponia.</title>
        <authorList>
            <person name="Van Velzen R."/>
            <person name="Holmer R."/>
            <person name="Bu F."/>
            <person name="Rutten L."/>
            <person name="Van Zeijl A."/>
            <person name="Liu W."/>
            <person name="Santuari L."/>
            <person name="Cao Q."/>
            <person name="Sharma T."/>
            <person name="Shen D."/>
            <person name="Roswanjaya Y."/>
            <person name="Wardhani T."/>
            <person name="Kalhor M.S."/>
            <person name="Jansen J."/>
            <person name="Van den Hoogen J."/>
            <person name="Gungor B."/>
            <person name="Hartog M."/>
            <person name="Hontelez J."/>
            <person name="Verver J."/>
            <person name="Yang W.-C."/>
            <person name="Schijlen E."/>
            <person name="Repin R."/>
            <person name="Schilthuizen M."/>
            <person name="Schranz E."/>
            <person name="Heidstra R."/>
            <person name="Miyata K."/>
            <person name="Fedorova E."/>
            <person name="Kohlen W."/>
            <person name="Bisseling T."/>
            <person name="Smit S."/>
            <person name="Geurts R."/>
        </authorList>
    </citation>
    <scope>NUCLEOTIDE SEQUENCE [LARGE SCALE GENOMIC DNA]</scope>
    <source>
        <strain evidence="10">cv. WU1-14</strain>
    </source>
</reference>
<dbReference type="PANTHER" id="PTHR15710">
    <property type="entry name" value="E3 UBIQUITIN-PROTEIN LIGASE PRAJA"/>
    <property type="match status" value="1"/>
</dbReference>
<evidence type="ECO:0000256" key="4">
    <source>
        <dbReference type="ARBA" id="ARBA00022771"/>
    </source>
</evidence>
<dbReference type="InterPro" id="IPR001841">
    <property type="entry name" value="Znf_RING"/>
</dbReference>
<gene>
    <name evidence="9" type="ORF">PanWU01x14_118650</name>
</gene>
<dbReference type="OrthoDB" id="3365801at2759"/>
<evidence type="ECO:0000256" key="2">
    <source>
        <dbReference type="ARBA" id="ARBA00012483"/>
    </source>
</evidence>
<keyword evidence="4 6" id="KW-0863">Zinc-finger</keyword>
<dbReference type="GO" id="GO:0061630">
    <property type="term" value="F:ubiquitin protein ligase activity"/>
    <property type="evidence" value="ECO:0007669"/>
    <property type="project" value="UniProtKB-EC"/>
</dbReference>
<evidence type="ECO:0000313" key="10">
    <source>
        <dbReference type="Proteomes" id="UP000237105"/>
    </source>
</evidence>
<evidence type="ECO:0000256" key="6">
    <source>
        <dbReference type="PROSITE-ProRule" id="PRU00175"/>
    </source>
</evidence>
<dbReference type="PANTHER" id="PTHR15710:SF196">
    <property type="entry name" value="F6A14.12 PROTEIN-RELATED"/>
    <property type="match status" value="1"/>
</dbReference>
<dbReference type="CDD" id="cd16454">
    <property type="entry name" value="RING-H2_PA-TM-RING"/>
    <property type="match status" value="1"/>
</dbReference>
<dbReference type="GO" id="GO:0005737">
    <property type="term" value="C:cytoplasm"/>
    <property type="evidence" value="ECO:0007669"/>
    <property type="project" value="TreeGrafter"/>
</dbReference>
<comment type="caution">
    <text evidence="9">The sequence shown here is derived from an EMBL/GenBank/DDBJ whole genome shotgun (WGS) entry which is preliminary data.</text>
</comment>
<evidence type="ECO:0000256" key="5">
    <source>
        <dbReference type="ARBA" id="ARBA00022833"/>
    </source>
</evidence>
<dbReference type="GO" id="GO:0016567">
    <property type="term" value="P:protein ubiquitination"/>
    <property type="evidence" value="ECO:0007669"/>
    <property type="project" value="TreeGrafter"/>
</dbReference>
<evidence type="ECO:0000256" key="7">
    <source>
        <dbReference type="SAM" id="MobiDB-lite"/>
    </source>
</evidence>
<sequence>MASRNFLLFEYDGFTILHSDQDDNDWTIRLHHLDENESYFFFQLNNQQDFEAFTVTFRRTPLIIPRHQYFSQASFVIRDMLIALRVEPARAESCVWTLYSNALAIAKNPNFANSTILTLTVQVASPPNLSEYYREIEHGLTEDELLEKIESSIMSDVGFRTLYDVEINGISTNDDDESEDDIELSSTSTDDDDDETERASTSETTELICTIPARKSSIETLEEAKVDDHDQSLGTKTTVEHDHCSVCLEKLSFDEVVRMPCSHIYHKNCIVRWLETSHMCPLCRYAMPT</sequence>
<dbReference type="EC" id="2.3.2.27" evidence="2"/>